<feature type="transmembrane region" description="Helical" evidence="6">
    <location>
        <begin position="338"/>
        <end position="357"/>
    </location>
</feature>
<accession>A0ABY7JYW6</accession>
<evidence type="ECO:0000256" key="3">
    <source>
        <dbReference type="ARBA" id="ARBA00022692"/>
    </source>
</evidence>
<feature type="transmembrane region" description="Helical" evidence="6">
    <location>
        <begin position="170"/>
        <end position="191"/>
    </location>
</feature>
<dbReference type="PROSITE" id="PS50850">
    <property type="entry name" value="MFS"/>
    <property type="match status" value="1"/>
</dbReference>
<evidence type="ECO:0000256" key="5">
    <source>
        <dbReference type="ARBA" id="ARBA00023136"/>
    </source>
</evidence>
<evidence type="ECO:0000256" key="6">
    <source>
        <dbReference type="SAM" id="Phobius"/>
    </source>
</evidence>
<keyword evidence="5 6" id="KW-0472">Membrane</keyword>
<dbReference type="Pfam" id="PF07690">
    <property type="entry name" value="MFS_1"/>
    <property type="match status" value="1"/>
</dbReference>
<feature type="transmembrane region" description="Helical" evidence="6">
    <location>
        <begin position="84"/>
        <end position="103"/>
    </location>
</feature>
<gene>
    <name evidence="8" type="ORF">M6B22_20650</name>
</gene>
<evidence type="ECO:0000313" key="8">
    <source>
        <dbReference type="EMBL" id="WAX56910.1"/>
    </source>
</evidence>
<dbReference type="InterPro" id="IPR036259">
    <property type="entry name" value="MFS_trans_sf"/>
</dbReference>
<dbReference type="InterPro" id="IPR020846">
    <property type="entry name" value="MFS_dom"/>
</dbReference>
<comment type="subcellular location">
    <subcellularLocation>
        <location evidence="1">Cell inner membrane</location>
        <topology evidence="1">Multi-pass membrane protein</topology>
    </subcellularLocation>
</comment>
<feature type="domain" description="Major facilitator superfamily (MFS) profile" evidence="7">
    <location>
        <begin position="19"/>
        <end position="497"/>
    </location>
</feature>
<dbReference type="InterPro" id="IPR011701">
    <property type="entry name" value="MFS"/>
</dbReference>
<dbReference type="PANTHER" id="PTHR23501">
    <property type="entry name" value="MAJOR FACILITATOR SUPERFAMILY"/>
    <property type="match status" value="1"/>
</dbReference>
<feature type="transmembrane region" description="Helical" evidence="6">
    <location>
        <begin position="229"/>
        <end position="253"/>
    </location>
</feature>
<proteinExistence type="predicted"/>
<reference evidence="8" key="1">
    <citation type="submission" date="2022-05" db="EMBL/GenBank/DDBJ databases">
        <title>Jatrophihabitans sp. SB3-54 whole genome sequence.</title>
        <authorList>
            <person name="Suh M.K."/>
            <person name="Eom M.K."/>
            <person name="Kim J.S."/>
            <person name="Kim H.S."/>
            <person name="Do H.E."/>
            <person name="Shin Y.K."/>
            <person name="Lee J.-S."/>
        </authorList>
    </citation>
    <scope>NUCLEOTIDE SEQUENCE</scope>
    <source>
        <strain evidence="8">SB3-54</strain>
    </source>
</reference>
<evidence type="ECO:0000256" key="2">
    <source>
        <dbReference type="ARBA" id="ARBA00022448"/>
    </source>
</evidence>
<feature type="transmembrane region" description="Helical" evidence="6">
    <location>
        <begin position="203"/>
        <end position="223"/>
    </location>
</feature>
<keyword evidence="9" id="KW-1185">Reference proteome</keyword>
<dbReference type="SUPFAM" id="SSF103473">
    <property type="entry name" value="MFS general substrate transporter"/>
    <property type="match status" value="1"/>
</dbReference>
<feature type="transmembrane region" description="Helical" evidence="6">
    <location>
        <begin position="142"/>
        <end position="164"/>
    </location>
</feature>
<dbReference type="PANTHER" id="PTHR23501:SF191">
    <property type="entry name" value="VACUOLAR BASIC AMINO ACID TRANSPORTER 4"/>
    <property type="match status" value="1"/>
</dbReference>
<keyword evidence="3 6" id="KW-0812">Transmembrane</keyword>
<evidence type="ECO:0000256" key="4">
    <source>
        <dbReference type="ARBA" id="ARBA00022989"/>
    </source>
</evidence>
<sequence>MTRTGEQAAVGLRSQRGPVLIAVMLSTGLVALDSTIIATAVPSIVTDLGGFAQYPWLFSIYLLTQAVTVPLYGKFADVLGRKPVMFFGIGVFLLGSVLCGFAWNMLSLIVFRGVQGIGAGAVLPISVTIIGDIYSVQERARVQGYTASVWGAASVLGPTLGGVFSEYLSWRWIFFVNVPVGALAVWMLAGHLHEQVIRRRHRIDAAGAALLTAGCTLLILGLLEGGVSWAWASAPSAAVFACAALLIVAFVAVEMRAAEPVLPMWVFGYRTLNGGNVSALMVGVVLIGLSSYVPTFAQGVLHTGPLIAGFVLAAMSVGWPIASALSGRAYMRIGFRDTAAIGAVVLVAGAIACLLLPQHTHLIVLAGACFLVGAGLGLNSTPVLVALQSVVGWDRRGVVTGTNMFFRSMGSAVGAAVFGAIANTTLTDRFAHPPPGLSGHLPRSADATALVLNHRGSETAAVGQYVRASLYQATHYVFAALLVASALCLLAVLAMPRKTVALDPTGTAAPPTP</sequence>
<feature type="transmembrane region" description="Helical" evidence="6">
    <location>
        <begin position="20"/>
        <end position="41"/>
    </location>
</feature>
<protein>
    <submittedName>
        <fullName evidence="8">MFS transporter</fullName>
    </submittedName>
</protein>
<organism evidence="8 9">
    <name type="scientific">Jatrophihabitans cynanchi</name>
    <dbReference type="NCBI Taxonomy" id="2944128"/>
    <lineage>
        <taxon>Bacteria</taxon>
        <taxon>Bacillati</taxon>
        <taxon>Actinomycetota</taxon>
        <taxon>Actinomycetes</taxon>
        <taxon>Jatrophihabitantales</taxon>
        <taxon>Jatrophihabitantaceae</taxon>
        <taxon>Jatrophihabitans</taxon>
    </lineage>
</organism>
<dbReference type="Gene3D" id="1.20.1250.20">
    <property type="entry name" value="MFS general substrate transporter like domains"/>
    <property type="match status" value="1"/>
</dbReference>
<dbReference type="CDD" id="cd17502">
    <property type="entry name" value="MFS_Azr1_MDR_like"/>
    <property type="match status" value="1"/>
</dbReference>
<keyword evidence="2" id="KW-0813">Transport</keyword>
<feature type="transmembrane region" description="Helical" evidence="6">
    <location>
        <begin position="363"/>
        <end position="393"/>
    </location>
</feature>
<name>A0ABY7JYW6_9ACTN</name>
<evidence type="ECO:0000256" key="1">
    <source>
        <dbReference type="ARBA" id="ARBA00004429"/>
    </source>
</evidence>
<evidence type="ECO:0000313" key="9">
    <source>
        <dbReference type="Proteomes" id="UP001164693"/>
    </source>
</evidence>
<feature type="transmembrane region" description="Helical" evidence="6">
    <location>
        <begin position="306"/>
        <end position="326"/>
    </location>
</feature>
<keyword evidence="4 6" id="KW-1133">Transmembrane helix</keyword>
<feature type="transmembrane region" description="Helical" evidence="6">
    <location>
        <begin position="476"/>
        <end position="495"/>
    </location>
</feature>
<evidence type="ECO:0000259" key="7">
    <source>
        <dbReference type="PROSITE" id="PS50850"/>
    </source>
</evidence>
<feature type="transmembrane region" description="Helical" evidence="6">
    <location>
        <begin position="109"/>
        <end position="130"/>
    </location>
</feature>
<dbReference type="RefSeq" id="WP_269443446.1">
    <property type="nucleotide sequence ID" value="NZ_CP097463.1"/>
</dbReference>
<dbReference type="Proteomes" id="UP001164693">
    <property type="component" value="Chromosome"/>
</dbReference>
<feature type="transmembrane region" description="Helical" evidence="6">
    <location>
        <begin position="53"/>
        <end position="72"/>
    </location>
</feature>
<dbReference type="EMBL" id="CP097463">
    <property type="protein sequence ID" value="WAX56910.1"/>
    <property type="molecule type" value="Genomic_DNA"/>
</dbReference>
<feature type="transmembrane region" description="Helical" evidence="6">
    <location>
        <begin position="405"/>
        <end position="426"/>
    </location>
</feature>
<dbReference type="Gene3D" id="1.20.1720.10">
    <property type="entry name" value="Multidrug resistance protein D"/>
    <property type="match status" value="1"/>
</dbReference>
<feature type="transmembrane region" description="Helical" evidence="6">
    <location>
        <begin position="274"/>
        <end position="294"/>
    </location>
</feature>